<dbReference type="CDD" id="cd04301">
    <property type="entry name" value="NAT_SF"/>
    <property type="match status" value="1"/>
</dbReference>
<gene>
    <name evidence="4" type="ORF">O8D18_11365</name>
</gene>
<dbReference type="RefSeq" id="WP_269763618.1">
    <property type="nucleotide sequence ID" value="NZ_JAPZED010000012.1"/>
</dbReference>
<dbReference type="PANTHER" id="PTHR43877">
    <property type="entry name" value="AMINOALKYLPHOSPHONATE N-ACETYLTRANSFERASE-RELATED-RELATED"/>
    <property type="match status" value="1"/>
</dbReference>
<dbReference type="EMBL" id="JAPZED010000012">
    <property type="protein sequence ID" value="MCZ7694630.1"/>
    <property type="molecule type" value="Genomic_DNA"/>
</dbReference>
<evidence type="ECO:0000256" key="2">
    <source>
        <dbReference type="ARBA" id="ARBA00023315"/>
    </source>
</evidence>
<protein>
    <submittedName>
        <fullName evidence="4">GNAT family N-acetyltransferase</fullName>
    </submittedName>
</protein>
<evidence type="ECO:0000313" key="5">
    <source>
        <dbReference type="Proteomes" id="UP001148455"/>
    </source>
</evidence>
<sequence>MELEKNNKNLNLIWSNKFMIRPLVEKDYDTVIDIVNTNWKKTYSDYVSPLLLDEDGCKERAEELRHDFQSKRLSEYVWEEQGQVLALLSIGNTSDIDKKRAFEIWRVYVKPEAQGHNIGSQFLSFSEREAQKRGYQEIIIWAFQRNTNAISFYQKNGYVIDKNEYLGKPYLAFGTRLIKKLINE</sequence>
<dbReference type="InterPro" id="IPR016181">
    <property type="entry name" value="Acyl_CoA_acyltransferase"/>
</dbReference>
<dbReference type="SUPFAM" id="SSF55729">
    <property type="entry name" value="Acyl-CoA N-acyltransferases (Nat)"/>
    <property type="match status" value="1"/>
</dbReference>
<organism evidence="4 5">
    <name type="scientific">Mediterraneibacter gnavus</name>
    <name type="common">Ruminococcus gnavus</name>
    <dbReference type="NCBI Taxonomy" id="33038"/>
    <lineage>
        <taxon>Bacteria</taxon>
        <taxon>Bacillati</taxon>
        <taxon>Bacillota</taxon>
        <taxon>Clostridia</taxon>
        <taxon>Lachnospirales</taxon>
        <taxon>Lachnospiraceae</taxon>
        <taxon>Mediterraneibacter</taxon>
    </lineage>
</organism>
<dbReference type="Proteomes" id="UP001148455">
    <property type="component" value="Unassembled WGS sequence"/>
</dbReference>
<dbReference type="Gene3D" id="3.40.630.30">
    <property type="match status" value="1"/>
</dbReference>
<evidence type="ECO:0000259" key="3">
    <source>
        <dbReference type="PROSITE" id="PS51186"/>
    </source>
</evidence>
<comment type="caution">
    <text evidence="4">The sequence shown here is derived from an EMBL/GenBank/DDBJ whole genome shotgun (WGS) entry which is preliminary data.</text>
</comment>
<proteinExistence type="predicted"/>
<dbReference type="PANTHER" id="PTHR43877:SF2">
    <property type="entry name" value="AMINOALKYLPHOSPHONATE N-ACETYLTRANSFERASE-RELATED"/>
    <property type="match status" value="1"/>
</dbReference>
<reference evidence="4" key="1">
    <citation type="submission" date="2022-12" db="EMBL/GenBank/DDBJ databases">
        <title>Genome of R. gnavus strain RSHDN_123.</title>
        <authorList>
            <person name="Abdugheni R."/>
        </authorList>
    </citation>
    <scope>NUCLEOTIDE SEQUENCE</scope>
    <source>
        <strain evidence="4">RSHDN_123</strain>
    </source>
</reference>
<dbReference type="GO" id="GO:0016747">
    <property type="term" value="F:acyltransferase activity, transferring groups other than amino-acyl groups"/>
    <property type="evidence" value="ECO:0007669"/>
    <property type="project" value="InterPro"/>
</dbReference>
<name>A0A9X3KBZ5_MEDGN</name>
<evidence type="ECO:0000313" key="4">
    <source>
        <dbReference type="EMBL" id="MCZ7694630.1"/>
    </source>
</evidence>
<keyword evidence="2" id="KW-0012">Acyltransferase</keyword>
<dbReference type="InterPro" id="IPR050832">
    <property type="entry name" value="Bact_Acetyltransf"/>
</dbReference>
<keyword evidence="1" id="KW-0808">Transferase</keyword>
<dbReference type="Pfam" id="PF00583">
    <property type="entry name" value="Acetyltransf_1"/>
    <property type="match status" value="1"/>
</dbReference>
<dbReference type="InterPro" id="IPR000182">
    <property type="entry name" value="GNAT_dom"/>
</dbReference>
<evidence type="ECO:0000256" key="1">
    <source>
        <dbReference type="ARBA" id="ARBA00022679"/>
    </source>
</evidence>
<dbReference type="AlphaFoldDB" id="A0A9X3KBZ5"/>
<accession>A0A9X3KBZ5</accession>
<feature type="domain" description="N-acetyltransferase" evidence="3">
    <location>
        <begin position="18"/>
        <end position="182"/>
    </location>
</feature>
<dbReference type="PROSITE" id="PS51186">
    <property type="entry name" value="GNAT"/>
    <property type="match status" value="1"/>
</dbReference>